<dbReference type="HOGENOM" id="CLU_2510176_0_0_6"/>
<evidence type="ECO:0000313" key="1">
    <source>
        <dbReference type="EMBL" id="CDM42402.1"/>
    </source>
</evidence>
<reference evidence="1 2" key="1">
    <citation type="submission" date="2013-11" db="EMBL/GenBank/DDBJ databases">
        <title>Complete genome sequence of the cyanide-degrading bacterium Pseudomonas pseudoalcaligenes CECT 5344.</title>
        <authorList>
            <person name="Wibberg D."/>
            <person name="Puehler A."/>
            <person name="Schlueter A."/>
        </authorList>
    </citation>
    <scope>NUCLEOTIDE SEQUENCE [LARGE SCALE GENOMIC DNA]</scope>
    <source>
        <strain evidence="2">CECT 5344</strain>
    </source>
</reference>
<dbReference type="KEGG" id="ppse:BN5_3860"/>
<protein>
    <submittedName>
        <fullName evidence="1">Uncharacterized protein</fullName>
    </submittedName>
</protein>
<dbReference type="AlphaFoldDB" id="W6R114"/>
<dbReference type="RefSeq" id="WP_039965244.1">
    <property type="nucleotide sequence ID" value="NZ_HG916826.1"/>
</dbReference>
<organism evidence="1 2">
    <name type="scientific">Ectopseudomonas oleovorans (strain CECT 5344)</name>
    <name type="common">Pseudomonas pseudoalcaligenes</name>
    <dbReference type="NCBI Taxonomy" id="1182590"/>
    <lineage>
        <taxon>Bacteria</taxon>
        <taxon>Pseudomonadati</taxon>
        <taxon>Pseudomonadota</taxon>
        <taxon>Gammaproteobacteria</taxon>
        <taxon>Pseudomonadales</taxon>
        <taxon>Pseudomonadaceae</taxon>
        <taxon>Ectopseudomonas</taxon>
    </lineage>
</organism>
<name>W6R114_ECTO5</name>
<gene>
    <name evidence="1" type="ORF">BN5_3860</name>
</gene>
<sequence length="85" mass="9681">MNRENGLGLLSEDEVELIRSRRLENAKKAEAAALRLRILRAAVSYEAWFQEHERGSTYSTFTNEFGGDSSLWDSVEFLRDVVGSQ</sequence>
<dbReference type="EMBL" id="HG916826">
    <property type="protein sequence ID" value="CDM42402.1"/>
    <property type="molecule type" value="Genomic_DNA"/>
</dbReference>
<dbReference type="Proteomes" id="UP000032841">
    <property type="component" value="Chromosome"/>
</dbReference>
<proteinExistence type="predicted"/>
<evidence type="ECO:0000313" key="2">
    <source>
        <dbReference type="Proteomes" id="UP000032841"/>
    </source>
</evidence>
<accession>W6R114</accession>